<evidence type="ECO:0000313" key="9">
    <source>
        <dbReference type="Proteomes" id="UP000245764"/>
    </source>
</evidence>
<dbReference type="Pfam" id="PF07690">
    <property type="entry name" value="MFS_1"/>
    <property type="match status" value="1"/>
</dbReference>
<dbReference type="InterPro" id="IPR020846">
    <property type="entry name" value="MFS_dom"/>
</dbReference>
<dbReference type="SUPFAM" id="SSF103473">
    <property type="entry name" value="MFS general substrate transporter"/>
    <property type="match status" value="1"/>
</dbReference>
<feature type="transmembrane region" description="Helical" evidence="6">
    <location>
        <begin position="12"/>
        <end position="33"/>
    </location>
</feature>
<keyword evidence="2" id="KW-0813">Transport</keyword>
<comment type="subcellular location">
    <subcellularLocation>
        <location evidence="1">Membrane</location>
        <topology evidence="1">Multi-pass membrane protein</topology>
    </subcellularLocation>
</comment>
<name>A0A2H1GN45_ZYMTR</name>
<proteinExistence type="predicted"/>
<gene>
    <name evidence="8" type="ORF">ZT1E4_G7359</name>
</gene>
<evidence type="ECO:0000256" key="2">
    <source>
        <dbReference type="ARBA" id="ARBA00022448"/>
    </source>
</evidence>
<protein>
    <recommendedName>
        <fullName evidence="7">Major facilitator superfamily (MFS) profile domain-containing protein</fullName>
    </recommendedName>
</protein>
<dbReference type="InterPro" id="IPR036259">
    <property type="entry name" value="MFS_trans_sf"/>
</dbReference>
<evidence type="ECO:0000313" key="8">
    <source>
        <dbReference type="EMBL" id="SMR55012.1"/>
    </source>
</evidence>
<evidence type="ECO:0000256" key="4">
    <source>
        <dbReference type="ARBA" id="ARBA00022989"/>
    </source>
</evidence>
<dbReference type="GO" id="GO:0022857">
    <property type="term" value="F:transmembrane transporter activity"/>
    <property type="evidence" value="ECO:0007669"/>
    <property type="project" value="InterPro"/>
</dbReference>
<dbReference type="PANTHER" id="PTHR43791:SF38">
    <property type="entry name" value="MAJOR FACILITATOR SUPERFAMILY (MFS) PROFILE DOMAIN-CONTAINING PROTEIN"/>
    <property type="match status" value="1"/>
</dbReference>
<reference evidence="9" key="1">
    <citation type="submission" date="2017-05" db="EMBL/GenBank/DDBJ databases">
        <authorList>
            <person name="Song R."/>
            <person name="Chenine A.L."/>
            <person name="Ruprecht R.M."/>
        </authorList>
    </citation>
    <scope>NUCLEOTIDE SEQUENCE [LARGE SCALE GENOMIC DNA]</scope>
</reference>
<dbReference type="PANTHER" id="PTHR43791">
    <property type="entry name" value="PERMEASE-RELATED"/>
    <property type="match status" value="1"/>
</dbReference>
<evidence type="ECO:0000256" key="1">
    <source>
        <dbReference type="ARBA" id="ARBA00004141"/>
    </source>
</evidence>
<feature type="transmembrane region" description="Helical" evidence="6">
    <location>
        <begin position="79"/>
        <end position="101"/>
    </location>
</feature>
<evidence type="ECO:0000259" key="7">
    <source>
        <dbReference type="PROSITE" id="PS50850"/>
    </source>
</evidence>
<feature type="transmembrane region" description="Helical" evidence="6">
    <location>
        <begin position="45"/>
        <end position="67"/>
    </location>
</feature>
<dbReference type="InterPro" id="IPR011701">
    <property type="entry name" value="MFS"/>
</dbReference>
<evidence type="ECO:0000256" key="6">
    <source>
        <dbReference type="SAM" id="Phobius"/>
    </source>
</evidence>
<dbReference type="Proteomes" id="UP000245764">
    <property type="component" value="Chromosome 7"/>
</dbReference>
<feature type="transmembrane region" description="Helical" evidence="6">
    <location>
        <begin position="192"/>
        <end position="212"/>
    </location>
</feature>
<dbReference type="Gene3D" id="1.20.1250.20">
    <property type="entry name" value="MFS general substrate transporter like domains"/>
    <property type="match status" value="1"/>
</dbReference>
<feature type="domain" description="Major facilitator superfamily (MFS) profile" evidence="7">
    <location>
        <begin position="1"/>
        <end position="218"/>
    </location>
</feature>
<evidence type="ECO:0000256" key="5">
    <source>
        <dbReference type="ARBA" id="ARBA00023136"/>
    </source>
</evidence>
<dbReference type="PROSITE" id="PS50850">
    <property type="entry name" value="MFS"/>
    <property type="match status" value="1"/>
</dbReference>
<evidence type="ECO:0000256" key="3">
    <source>
        <dbReference type="ARBA" id="ARBA00022692"/>
    </source>
</evidence>
<dbReference type="AlphaFoldDB" id="A0A2H1GN45"/>
<keyword evidence="5 6" id="KW-0472">Membrane</keyword>
<accession>A0A2H1GN45</accession>
<keyword evidence="4 6" id="KW-1133">Transmembrane helix</keyword>
<organism evidence="8 9">
    <name type="scientific">Zymoseptoria tritici ST99CH_1E4</name>
    <dbReference type="NCBI Taxonomy" id="1276532"/>
    <lineage>
        <taxon>Eukaryota</taxon>
        <taxon>Fungi</taxon>
        <taxon>Dikarya</taxon>
        <taxon>Ascomycota</taxon>
        <taxon>Pezizomycotina</taxon>
        <taxon>Dothideomycetes</taxon>
        <taxon>Dothideomycetidae</taxon>
        <taxon>Mycosphaerellales</taxon>
        <taxon>Mycosphaerellaceae</taxon>
        <taxon>Zymoseptoria</taxon>
    </lineage>
</organism>
<sequence length="218" mass="24214">MGAAQNKTQIIVLRVLLGLFEAGFAPGCAFYLSSWYKKYELTSRFAWLFTSTAVAGTLSGLLAGVILDHLEGARGFRGWRWLFILEGVASIVGAVVIFFVLPDFPSSTTRNGFLTEEERTLACNRLAAEGFGLTQGPQRKVGHWKAFKMVCADWRTWGLALLFVLNTGSQTMQYFIPCLVKSFGWRGKTAQYYTIPSYGFAIVCVLSSCFLADRLKTI</sequence>
<dbReference type="EMBL" id="LT854259">
    <property type="protein sequence ID" value="SMR55012.1"/>
    <property type="molecule type" value="Genomic_DNA"/>
</dbReference>
<dbReference type="GO" id="GO:0016020">
    <property type="term" value="C:membrane"/>
    <property type="evidence" value="ECO:0007669"/>
    <property type="project" value="UniProtKB-SubCell"/>
</dbReference>
<keyword evidence="3 6" id="KW-0812">Transmembrane</keyword>